<keyword evidence="1" id="KW-1133">Transmembrane helix</keyword>
<reference evidence="2 3" key="1">
    <citation type="submission" date="2015-11" db="EMBL/GenBank/DDBJ databases">
        <title>The genome of Debaryomyces fabryi.</title>
        <authorList>
            <person name="Tafer H."/>
            <person name="Lopandic K."/>
        </authorList>
    </citation>
    <scope>NUCLEOTIDE SEQUENCE [LARGE SCALE GENOMIC DNA]</scope>
    <source>
        <strain evidence="2 3">CBS 789</strain>
    </source>
</reference>
<keyword evidence="1" id="KW-0472">Membrane</keyword>
<sequence>MFSRIVKNNGSLMSKRFQSQATTSASTKSAFNNKYNFNINPPPVHTYWTMRNSSVLLAFIPLYLVVGYAIKYTSSGLSGYEGLYAFADSEKSPMKELKFGEAQASKN</sequence>
<dbReference type="OrthoDB" id="4073665at2759"/>
<evidence type="ECO:0000256" key="1">
    <source>
        <dbReference type="SAM" id="Phobius"/>
    </source>
</evidence>
<dbReference type="EMBL" id="LMYN01000040">
    <property type="protein sequence ID" value="KSA01905.1"/>
    <property type="molecule type" value="Genomic_DNA"/>
</dbReference>
<dbReference type="AlphaFoldDB" id="A0A0V1Q074"/>
<keyword evidence="3" id="KW-1185">Reference proteome</keyword>
<dbReference type="GeneID" id="26839370"/>
<protein>
    <submittedName>
        <fullName evidence="2">Uncharacterized protein</fullName>
    </submittedName>
</protein>
<dbReference type="Proteomes" id="UP000054251">
    <property type="component" value="Unassembled WGS sequence"/>
</dbReference>
<organism evidence="2 3">
    <name type="scientific">Debaryomyces fabryi</name>
    <dbReference type="NCBI Taxonomy" id="58627"/>
    <lineage>
        <taxon>Eukaryota</taxon>
        <taxon>Fungi</taxon>
        <taxon>Dikarya</taxon>
        <taxon>Ascomycota</taxon>
        <taxon>Saccharomycotina</taxon>
        <taxon>Pichiomycetes</taxon>
        <taxon>Debaryomycetaceae</taxon>
        <taxon>Debaryomyces</taxon>
    </lineage>
</organism>
<name>A0A0V1Q074_9ASCO</name>
<gene>
    <name evidence="2" type="ORF">AC631_02361</name>
</gene>
<accession>A0A0V1Q074</accession>
<comment type="caution">
    <text evidence="2">The sequence shown here is derived from an EMBL/GenBank/DDBJ whole genome shotgun (WGS) entry which is preliminary data.</text>
</comment>
<keyword evidence="1" id="KW-0812">Transmembrane</keyword>
<evidence type="ECO:0000313" key="2">
    <source>
        <dbReference type="EMBL" id="KSA01905.1"/>
    </source>
</evidence>
<feature type="transmembrane region" description="Helical" evidence="1">
    <location>
        <begin position="53"/>
        <end position="70"/>
    </location>
</feature>
<evidence type="ECO:0000313" key="3">
    <source>
        <dbReference type="Proteomes" id="UP000054251"/>
    </source>
</evidence>
<dbReference type="RefSeq" id="XP_015468007.1">
    <property type="nucleotide sequence ID" value="XM_015611191.1"/>
</dbReference>
<proteinExistence type="predicted"/>